<organism evidence="11 12">
    <name type="scientific">Batrachochytrium dendrobatidis (strain JAM81 / FGSC 10211)</name>
    <name type="common">Frog chytrid fungus</name>
    <dbReference type="NCBI Taxonomy" id="684364"/>
    <lineage>
        <taxon>Eukaryota</taxon>
        <taxon>Fungi</taxon>
        <taxon>Fungi incertae sedis</taxon>
        <taxon>Chytridiomycota</taxon>
        <taxon>Chytridiomycota incertae sedis</taxon>
        <taxon>Chytridiomycetes</taxon>
        <taxon>Rhizophydiales</taxon>
        <taxon>Rhizophydiales incertae sedis</taxon>
        <taxon>Batrachochytrium</taxon>
    </lineage>
</organism>
<dbReference type="Gene3D" id="3.10.20.90">
    <property type="entry name" value="Phosphatidylinositol 3-kinase Catalytic Subunit, Chain A, domain 1"/>
    <property type="match status" value="1"/>
</dbReference>
<dbReference type="CDD" id="cd16620">
    <property type="entry name" value="vRING-HC-C4C4_RBBP6"/>
    <property type="match status" value="1"/>
</dbReference>
<dbReference type="InterPro" id="IPR001878">
    <property type="entry name" value="Znf_CCHC"/>
</dbReference>
<gene>
    <name evidence="11" type="ORF">BATDEDRAFT_92283</name>
</gene>
<feature type="compositionally biased region" description="Basic and acidic residues" evidence="7">
    <location>
        <begin position="451"/>
        <end position="465"/>
    </location>
</feature>
<evidence type="ECO:0000256" key="3">
    <source>
        <dbReference type="ARBA" id="ARBA00022771"/>
    </source>
</evidence>
<sequence length="682" mass="75352">MSIVFYKFKSAKDFDTCTFDGAGISVFDLKREIMFAKKLGKGQDFDLALHNAQTKEEYTNDTTIISRNSSVLVSRNPPSRPGKGTAQRYLSAAAAPIPTTTSAQSFGGGRGKHMHHSNAPGGHMAVRPMSLNNVARPPGSDEATIGADGAATPDRISLMFKQEADQWKETQDRMAVQRPIFRPTMGRGRGFIPPPGEQRPPPAGYICYRCGQREHYINMCPTIGDKDFDNRPKLKRTTGIPKMFLKTIEIKDPSSGIMVTQTGEFVVAQPNDEAWIRQNAQRRTHVGAGDVYEMAPVLPGFECLICQKLLRDAVSTTCCNSNFCDECIRLELLEPQDPLMKFKCPVCGSDQVPDQLLTNKTLRQQVQSHLHEFATMSNGVAGETGDSVATGDAGSHTPAQSTDMSLGVSDAKSAENTGTVKTKEGARHISATSDGNTTSRPIESANNNVSVDRDEQRNKNYKDNRSGSTHQMNQFNNRNNHGNGGRSAHGNQGSGNRNVASRMNSQPMIHPMAMMAQFGQHPFMPLSGMPPMALQQQAMMQGMVPNGFTGMPFRPPSFPFPPNVTGFPSMMMMPSSGAPFSQQMNGSRQHDYDQDSRQESDKTRSRGRDDDDRGDLNRSKRQRADESENSDRNHYERNTKSDSRRDGGHSRDRRSDRGLSDERSHGKNEDSSKRFDRGKKTK</sequence>
<feature type="compositionally biased region" description="Polar residues" evidence="7">
    <location>
        <begin position="430"/>
        <end position="450"/>
    </location>
</feature>
<evidence type="ECO:0000256" key="7">
    <source>
        <dbReference type="SAM" id="MobiDB-lite"/>
    </source>
</evidence>
<name>F4PCR3_BATDJ</name>
<dbReference type="Pfam" id="PF13696">
    <property type="entry name" value="zf-CCHC_2"/>
    <property type="match status" value="1"/>
</dbReference>
<dbReference type="SMART" id="SM00343">
    <property type="entry name" value="ZnF_C2HC"/>
    <property type="match status" value="1"/>
</dbReference>
<dbReference type="GO" id="GO:0003676">
    <property type="term" value="F:nucleic acid binding"/>
    <property type="evidence" value="ECO:0007669"/>
    <property type="project" value="InterPro"/>
</dbReference>
<comment type="subcellular location">
    <subcellularLocation>
        <location evidence="1">Nucleus</location>
    </subcellularLocation>
</comment>
<reference evidence="11 12" key="1">
    <citation type="submission" date="2009-12" db="EMBL/GenBank/DDBJ databases">
        <title>The draft genome of Batrachochytrium dendrobatidis.</title>
        <authorList>
            <consortium name="US DOE Joint Genome Institute (JGI-PGF)"/>
            <person name="Kuo A."/>
            <person name="Salamov A."/>
            <person name="Schmutz J."/>
            <person name="Lucas S."/>
            <person name="Pitluck S."/>
            <person name="Rosenblum E."/>
            <person name="Stajich J."/>
            <person name="Eisen M."/>
            <person name="Grigoriev I.V."/>
        </authorList>
    </citation>
    <scope>NUCLEOTIDE SEQUENCE [LARGE SCALE GENOMIC DNA]</scope>
    <source>
        <strain evidence="12">JAM81 / FGSC 10211</strain>
    </source>
</reference>
<feature type="domain" description="RING-type" evidence="8">
    <location>
        <begin position="303"/>
        <end position="347"/>
    </location>
</feature>
<dbReference type="GO" id="GO:0008270">
    <property type="term" value="F:zinc ion binding"/>
    <property type="evidence" value="ECO:0007669"/>
    <property type="project" value="UniProtKB-KW"/>
</dbReference>
<dbReference type="STRING" id="684364.F4PCR3"/>
<keyword evidence="12" id="KW-1185">Reference proteome</keyword>
<dbReference type="FunCoup" id="F4PCR3">
    <property type="interactions" value="192"/>
</dbReference>
<dbReference type="InterPro" id="IPR033489">
    <property type="entry name" value="RBBP6"/>
</dbReference>
<dbReference type="Pfam" id="PF08783">
    <property type="entry name" value="DWNN"/>
    <property type="match status" value="1"/>
</dbReference>
<evidence type="ECO:0000256" key="1">
    <source>
        <dbReference type="ARBA" id="ARBA00004123"/>
    </source>
</evidence>
<dbReference type="InterPro" id="IPR001841">
    <property type="entry name" value="Znf_RING"/>
</dbReference>
<dbReference type="PANTHER" id="PTHR15439">
    <property type="entry name" value="RETINOBLASTOMA-BINDING PROTEIN 6"/>
    <property type="match status" value="1"/>
</dbReference>
<evidence type="ECO:0000256" key="6">
    <source>
        <dbReference type="PROSITE-ProRule" id="PRU00047"/>
    </source>
</evidence>
<evidence type="ECO:0000259" key="8">
    <source>
        <dbReference type="PROSITE" id="PS50089"/>
    </source>
</evidence>
<keyword evidence="3 6" id="KW-0863">Zinc-finger</keyword>
<dbReference type="OrthoDB" id="106784at2759"/>
<evidence type="ECO:0000313" key="12">
    <source>
        <dbReference type="Proteomes" id="UP000007241"/>
    </source>
</evidence>
<dbReference type="GO" id="GO:0006397">
    <property type="term" value="P:mRNA processing"/>
    <property type="evidence" value="ECO:0007669"/>
    <property type="project" value="InterPro"/>
</dbReference>
<protein>
    <recommendedName>
        <fullName evidence="13">DWNN domain-containing protein</fullName>
    </recommendedName>
</protein>
<dbReference type="RefSeq" id="XP_006682485.1">
    <property type="nucleotide sequence ID" value="XM_006682422.1"/>
</dbReference>
<feature type="compositionally biased region" description="Basic and acidic residues" evidence="7">
    <location>
        <begin position="588"/>
        <end position="675"/>
    </location>
</feature>
<dbReference type="InterPro" id="IPR014891">
    <property type="entry name" value="DWNN_domain"/>
</dbReference>
<dbReference type="AlphaFoldDB" id="F4PCR3"/>
<evidence type="ECO:0000256" key="4">
    <source>
        <dbReference type="ARBA" id="ARBA00022833"/>
    </source>
</evidence>
<feature type="region of interest" description="Disordered" evidence="7">
    <location>
        <begin position="376"/>
        <end position="502"/>
    </location>
</feature>
<evidence type="ECO:0000259" key="10">
    <source>
        <dbReference type="PROSITE" id="PS51282"/>
    </source>
</evidence>
<dbReference type="GO" id="GO:0061630">
    <property type="term" value="F:ubiquitin protein ligase activity"/>
    <property type="evidence" value="ECO:0000318"/>
    <property type="project" value="GO_Central"/>
</dbReference>
<feature type="domain" description="DWNN" evidence="10">
    <location>
        <begin position="4"/>
        <end position="77"/>
    </location>
</feature>
<dbReference type="OMA" id="NVPDHEP"/>
<dbReference type="GO" id="GO:0016567">
    <property type="term" value="P:protein ubiquitination"/>
    <property type="evidence" value="ECO:0000318"/>
    <property type="project" value="GO_Central"/>
</dbReference>
<dbReference type="Gene3D" id="3.30.40.10">
    <property type="entry name" value="Zinc/RING finger domain, C3HC4 (zinc finger)"/>
    <property type="match status" value="1"/>
</dbReference>
<feature type="region of interest" description="Disordered" evidence="7">
    <location>
        <begin position="573"/>
        <end position="682"/>
    </location>
</feature>
<dbReference type="InterPro" id="IPR025829">
    <property type="entry name" value="Zn_knuckle_CX2CX3GHX4C"/>
</dbReference>
<dbReference type="PROSITE" id="PS51282">
    <property type="entry name" value="DWNN"/>
    <property type="match status" value="1"/>
</dbReference>
<dbReference type="Proteomes" id="UP000007241">
    <property type="component" value="Unassembled WGS sequence"/>
</dbReference>
<proteinExistence type="predicted"/>
<keyword evidence="4" id="KW-0862">Zinc</keyword>
<keyword evidence="5" id="KW-0539">Nucleus</keyword>
<evidence type="ECO:0000313" key="11">
    <source>
        <dbReference type="EMBL" id="EGF76874.1"/>
    </source>
</evidence>
<dbReference type="SMART" id="SM01180">
    <property type="entry name" value="DWNN"/>
    <property type="match status" value="1"/>
</dbReference>
<evidence type="ECO:0000256" key="2">
    <source>
        <dbReference type="ARBA" id="ARBA00022723"/>
    </source>
</evidence>
<dbReference type="InterPro" id="IPR013083">
    <property type="entry name" value="Znf_RING/FYVE/PHD"/>
</dbReference>
<dbReference type="PROSITE" id="PS50158">
    <property type="entry name" value="ZF_CCHC"/>
    <property type="match status" value="1"/>
</dbReference>
<feature type="compositionally biased region" description="Polar residues" evidence="7">
    <location>
        <begin position="466"/>
        <end position="475"/>
    </location>
</feature>
<dbReference type="PROSITE" id="PS50089">
    <property type="entry name" value="ZF_RING_2"/>
    <property type="match status" value="1"/>
</dbReference>
<feature type="domain" description="CCHC-type" evidence="9">
    <location>
        <begin position="207"/>
        <end position="221"/>
    </location>
</feature>
<accession>F4PCR3</accession>
<dbReference type="EMBL" id="GL882894">
    <property type="protein sequence ID" value="EGF76874.1"/>
    <property type="molecule type" value="Genomic_DNA"/>
</dbReference>
<dbReference type="SUPFAM" id="SSF57850">
    <property type="entry name" value="RING/U-box"/>
    <property type="match status" value="1"/>
</dbReference>
<dbReference type="GO" id="GO:0005634">
    <property type="term" value="C:nucleus"/>
    <property type="evidence" value="ECO:0000318"/>
    <property type="project" value="GO_Central"/>
</dbReference>
<dbReference type="Gene3D" id="4.10.60.10">
    <property type="entry name" value="Zinc finger, CCHC-type"/>
    <property type="match status" value="1"/>
</dbReference>
<dbReference type="PANTHER" id="PTHR15439:SF0">
    <property type="entry name" value="CELL DIVISION CYCLE AND APOPTOSIS REGULATOR PROTEIN 1-RELATED"/>
    <property type="match status" value="1"/>
</dbReference>
<keyword evidence="2" id="KW-0479">Metal-binding</keyword>
<dbReference type="GO" id="GO:0006511">
    <property type="term" value="P:ubiquitin-dependent protein catabolic process"/>
    <property type="evidence" value="ECO:0000318"/>
    <property type="project" value="GO_Central"/>
</dbReference>
<dbReference type="HOGENOM" id="CLU_403305_0_0_1"/>
<dbReference type="GeneID" id="18244576"/>
<evidence type="ECO:0000256" key="5">
    <source>
        <dbReference type="ARBA" id="ARBA00023242"/>
    </source>
</evidence>
<evidence type="ECO:0000259" key="9">
    <source>
        <dbReference type="PROSITE" id="PS50158"/>
    </source>
</evidence>
<evidence type="ECO:0008006" key="13">
    <source>
        <dbReference type="Google" id="ProtNLM"/>
    </source>
</evidence>
<dbReference type="InParanoid" id="F4PCR3"/>